<sequence length="185" mass="19585">MTTEPERLPFFVYGTLLPGQANHAWALRGRTAHEEPARITGALLYDGPGYPYAIPGPPDAVVHGALVHPRAADYDGVRAVLDRLEDYAPGDPRNLYERVVTDAVRPDGRTVPAWVYLAAAPLAARLRATGTPIAGGDWLAAPRRARPHPVGSGAPHQPVGSAAPAANLEDPSRTTEGPSPTAEQV</sequence>
<feature type="region of interest" description="Disordered" evidence="1">
    <location>
        <begin position="138"/>
        <end position="185"/>
    </location>
</feature>
<gene>
    <name evidence="3" type="ORF">HEK616_09550</name>
</gene>
<evidence type="ECO:0000259" key="2">
    <source>
        <dbReference type="Pfam" id="PF06094"/>
    </source>
</evidence>
<dbReference type="Proteomes" id="UP001059597">
    <property type="component" value="Chromosome"/>
</dbReference>
<proteinExistence type="predicted"/>
<dbReference type="CDD" id="cd06661">
    <property type="entry name" value="GGCT_like"/>
    <property type="match status" value="1"/>
</dbReference>
<dbReference type="InterPro" id="IPR013024">
    <property type="entry name" value="GGCT-like"/>
</dbReference>
<protein>
    <recommendedName>
        <fullName evidence="2">Gamma-glutamylcyclotransferase AIG2-like domain-containing protein</fullName>
    </recommendedName>
</protein>
<name>A0ABN6QMP1_STRNI</name>
<feature type="compositionally biased region" description="Polar residues" evidence="1">
    <location>
        <begin position="174"/>
        <end position="185"/>
    </location>
</feature>
<dbReference type="InterPro" id="IPR036568">
    <property type="entry name" value="GGCT-like_sf"/>
</dbReference>
<dbReference type="Pfam" id="PF06094">
    <property type="entry name" value="GGACT"/>
    <property type="match status" value="1"/>
</dbReference>
<dbReference type="InterPro" id="IPR009288">
    <property type="entry name" value="AIG2-like_dom"/>
</dbReference>
<reference evidence="3" key="1">
    <citation type="submission" date="2022-06" db="EMBL/GenBank/DDBJ databases">
        <title>Complete genome sequence of Streptomyces nigrescens HEK616.</title>
        <authorList>
            <person name="Asamizu S."/>
            <person name="Onaka H."/>
        </authorList>
    </citation>
    <scope>NUCLEOTIDE SEQUENCE</scope>
    <source>
        <strain evidence="3">HEK616</strain>
    </source>
</reference>
<accession>A0ABN6QMP1</accession>
<evidence type="ECO:0000313" key="4">
    <source>
        <dbReference type="Proteomes" id="UP001059597"/>
    </source>
</evidence>
<dbReference type="Gene3D" id="3.10.490.10">
    <property type="entry name" value="Gamma-glutamyl cyclotransferase-like"/>
    <property type="match status" value="1"/>
</dbReference>
<organism evidence="3 4">
    <name type="scientific">Streptomyces nigrescens</name>
    <dbReference type="NCBI Taxonomy" id="1920"/>
    <lineage>
        <taxon>Bacteria</taxon>
        <taxon>Bacillati</taxon>
        <taxon>Actinomycetota</taxon>
        <taxon>Actinomycetes</taxon>
        <taxon>Kitasatosporales</taxon>
        <taxon>Streptomycetaceae</taxon>
        <taxon>Streptomyces</taxon>
    </lineage>
</organism>
<evidence type="ECO:0000256" key="1">
    <source>
        <dbReference type="SAM" id="MobiDB-lite"/>
    </source>
</evidence>
<feature type="domain" description="Gamma-glutamylcyclotransferase AIG2-like" evidence="2">
    <location>
        <begin position="10"/>
        <end position="139"/>
    </location>
</feature>
<dbReference type="EMBL" id="AP026073">
    <property type="protein sequence ID" value="BDM67468.1"/>
    <property type="molecule type" value="Genomic_DNA"/>
</dbReference>
<evidence type="ECO:0000313" key="3">
    <source>
        <dbReference type="EMBL" id="BDM67468.1"/>
    </source>
</evidence>
<keyword evidence="4" id="KW-1185">Reference proteome</keyword>
<dbReference type="SUPFAM" id="SSF110857">
    <property type="entry name" value="Gamma-glutamyl cyclotransferase-like"/>
    <property type="match status" value="1"/>
</dbReference>